<feature type="chain" id="PRO_5037586802" description="DUF5666 domain-containing protein" evidence="2">
    <location>
        <begin position="31"/>
        <end position="220"/>
    </location>
</feature>
<gene>
    <name evidence="3" type="ORF">GCM10011594_05090</name>
</gene>
<proteinExistence type="predicted"/>
<keyword evidence="2" id="KW-0732">Signal</keyword>
<protein>
    <recommendedName>
        <fullName evidence="5">DUF5666 domain-containing protein</fullName>
    </recommendedName>
</protein>
<dbReference type="RefSeq" id="WP_188939888.1">
    <property type="nucleotide sequence ID" value="NZ_BMNA01000001.1"/>
</dbReference>
<feature type="region of interest" description="Disordered" evidence="1">
    <location>
        <begin position="167"/>
        <end position="220"/>
    </location>
</feature>
<reference evidence="3" key="1">
    <citation type="journal article" date="2014" name="Int. J. Syst. Evol. Microbiol.">
        <title>Complete genome sequence of Corynebacterium casei LMG S-19264T (=DSM 44701T), isolated from a smear-ripened cheese.</title>
        <authorList>
            <consortium name="US DOE Joint Genome Institute (JGI-PGF)"/>
            <person name="Walter F."/>
            <person name="Albersmeier A."/>
            <person name="Kalinowski J."/>
            <person name="Ruckert C."/>
        </authorList>
    </citation>
    <scope>NUCLEOTIDE SEQUENCE</scope>
    <source>
        <strain evidence="3">CGMCC 4.7308</strain>
    </source>
</reference>
<evidence type="ECO:0000313" key="3">
    <source>
        <dbReference type="EMBL" id="GGL88435.1"/>
    </source>
</evidence>
<dbReference type="EMBL" id="BMNA01000001">
    <property type="protein sequence ID" value="GGL88435.1"/>
    <property type="molecule type" value="Genomic_DNA"/>
</dbReference>
<reference evidence="3" key="2">
    <citation type="submission" date="2020-09" db="EMBL/GenBank/DDBJ databases">
        <authorList>
            <person name="Sun Q."/>
            <person name="Zhou Y."/>
        </authorList>
    </citation>
    <scope>NUCLEOTIDE SEQUENCE</scope>
    <source>
        <strain evidence="3">CGMCC 4.7308</strain>
    </source>
</reference>
<evidence type="ECO:0008006" key="5">
    <source>
        <dbReference type="Google" id="ProtNLM"/>
    </source>
</evidence>
<comment type="caution">
    <text evidence="3">The sequence shown here is derived from an EMBL/GenBank/DDBJ whole genome shotgun (WGS) entry which is preliminary data.</text>
</comment>
<sequence>MSATAKTLTAVGVAAVVAVGGTVAISAASASTGSAQTQAAGGPGGFGGPGGGGLGGYGSAPDGASDTGAVGRGAAGRGGAMALLAGALHGDVVVSSGSSTVTERLQRGAVTAVGSGSLTVRSTDGYVSTYAVPNGVDVSGVSTGTSVLVLGTVQGSTVTLTAVFTADGSGTGAVGGRPLPGGELPGGQLPGSRGSGGGDGSGGAGSGGEQGGTGSAPATA</sequence>
<evidence type="ECO:0000256" key="2">
    <source>
        <dbReference type="SAM" id="SignalP"/>
    </source>
</evidence>
<keyword evidence="4" id="KW-1185">Reference proteome</keyword>
<organism evidence="3 4">
    <name type="scientific">Nakamurella endophytica</name>
    <dbReference type="NCBI Taxonomy" id="1748367"/>
    <lineage>
        <taxon>Bacteria</taxon>
        <taxon>Bacillati</taxon>
        <taxon>Actinomycetota</taxon>
        <taxon>Actinomycetes</taxon>
        <taxon>Nakamurellales</taxon>
        <taxon>Nakamurellaceae</taxon>
        <taxon>Nakamurella</taxon>
    </lineage>
</organism>
<name>A0A917SLD7_9ACTN</name>
<evidence type="ECO:0000256" key="1">
    <source>
        <dbReference type="SAM" id="MobiDB-lite"/>
    </source>
</evidence>
<feature type="signal peptide" evidence="2">
    <location>
        <begin position="1"/>
        <end position="30"/>
    </location>
</feature>
<accession>A0A917SLD7</accession>
<dbReference type="AlphaFoldDB" id="A0A917SLD7"/>
<dbReference type="Proteomes" id="UP000655208">
    <property type="component" value="Unassembled WGS sequence"/>
</dbReference>
<feature type="compositionally biased region" description="Gly residues" evidence="1">
    <location>
        <begin position="169"/>
        <end position="214"/>
    </location>
</feature>
<evidence type="ECO:0000313" key="4">
    <source>
        <dbReference type="Proteomes" id="UP000655208"/>
    </source>
</evidence>